<accession>A0A4Y1R3M6</accession>
<name>A0A4Y1R3M6_PRUDU</name>
<keyword evidence="2" id="KW-0732">Signal</keyword>
<dbReference type="CDD" id="cd08870">
    <property type="entry name" value="START_STARD2_7-like"/>
    <property type="match status" value="1"/>
</dbReference>
<evidence type="ECO:0000313" key="4">
    <source>
        <dbReference type="EMBL" id="BBG98701.1"/>
    </source>
</evidence>
<organism evidence="4">
    <name type="scientific">Prunus dulcis</name>
    <name type="common">Almond</name>
    <name type="synonym">Amygdalus dulcis</name>
    <dbReference type="NCBI Taxonomy" id="3755"/>
    <lineage>
        <taxon>Eukaryota</taxon>
        <taxon>Viridiplantae</taxon>
        <taxon>Streptophyta</taxon>
        <taxon>Embryophyta</taxon>
        <taxon>Tracheophyta</taxon>
        <taxon>Spermatophyta</taxon>
        <taxon>Magnoliopsida</taxon>
        <taxon>eudicotyledons</taxon>
        <taxon>Gunneridae</taxon>
        <taxon>Pentapetalae</taxon>
        <taxon>rosids</taxon>
        <taxon>fabids</taxon>
        <taxon>Rosales</taxon>
        <taxon>Rosaceae</taxon>
        <taxon>Amygdaloideae</taxon>
        <taxon>Amygdaleae</taxon>
        <taxon>Prunus</taxon>
    </lineage>
</organism>
<reference evidence="4" key="1">
    <citation type="journal article" date="2019" name="Science">
        <title>Mutation of a bHLH transcription factor allowed almond domestication.</title>
        <authorList>
            <person name="Sanchez-Perez R."/>
            <person name="Pavan S."/>
            <person name="Mazzeo R."/>
            <person name="Moldovan C."/>
            <person name="Aiese Cigliano R."/>
            <person name="Del Cueto J."/>
            <person name="Ricciardi F."/>
            <person name="Lotti C."/>
            <person name="Ricciardi L."/>
            <person name="Dicenta F."/>
            <person name="Lopez-Marques R.L."/>
            <person name="Lindberg Moller B."/>
        </authorList>
    </citation>
    <scope>NUCLEOTIDE SEQUENCE</scope>
</reference>
<feature type="domain" description="START" evidence="3">
    <location>
        <begin position="166"/>
        <end position="294"/>
    </location>
</feature>
<dbReference type="PROSITE" id="PS50848">
    <property type="entry name" value="START"/>
    <property type="match status" value="1"/>
</dbReference>
<sequence>MPHMKIIVLLLTVRYVVAEHSGLYPANCPIGDFDAFEFFAKHKPKLHKLLMSLYNYAISEPENSKETTEMVKIVDLRRVHGMFQGSSEEFWRENVYGGFATLVALLFVLAWHCAKRFVFRKSSSSKSSPVGVSNSDPTSSGFSISEMVTDADLKFLIENLEEKTRENEKWDNVIEKRNDLLSYYAKCCKPKDGPVKYLSSTIFENCSPEKLRDFYMDNDYRKQWDKMLIEHEQLQVDKNKGVEVGRSIKKFPLLTAREYVLAWRLWEGKDNTFYCFIKECEHPLAPPQKKYVRVMPGRNACEIKMFHQEDAGLNVEMAKLAFSRGIWSYVCKMDTALRRYSRISNHPLSSGATAVTLIKKVPPGLEATDSMTSQENSAATSVHRPIAGGGRKLSRTPSKKLLANGLLILGVWSACLVGPSTKKTDHYTTFAKMRNGGKGRGLFLLGELHLSTGN</sequence>
<feature type="signal peptide" evidence="2">
    <location>
        <begin position="1"/>
        <end position="18"/>
    </location>
</feature>
<dbReference type="InterPro" id="IPR002913">
    <property type="entry name" value="START_lipid-bd_dom"/>
</dbReference>
<evidence type="ECO:0000256" key="1">
    <source>
        <dbReference type="SAM" id="MobiDB-lite"/>
    </source>
</evidence>
<protein>
    <submittedName>
        <fullName evidence="4">Polyketide cyclase/dehydrase and lipid transport superfamily protein</fullName>
    </submittedName>
</protein>
<dbReference type="InterPro" id="IPR023393">
    <property type="entry name" value="START-like_dom_sf"/>
</dbReference>
<feature type="compositionally biased region" description="Polar residues" evidence="1">
    <location>
        <begin position="369"/>
        <end position="380"/>
    </location>
</feature>
<dbReference type="Pfam" id="PF01852">
    <property type="entry name" value="START"/>
    <property type="match status" value="1"/>
</dbReference>
<gene>
    <name evidence="4" type="ORF">Prudu_008179</name>
</gene>
<dbReference type="GO" id="GO:0008289">
    <property type="term" value="F:lipid binding"/>
    <property type="evidence" value="ECO:0007669"/>
    <property type="project" value="InterPro"/>
</dbReference>
<evidence type="ECO:0000256" key="2">
    <source>
        <dbReference type="SAM" id="SignalP"/>
    </source>
</evidence>
<dbReference type="AlphaFoldDB" id="A0A4Y1R3M6"/>
<dbReference type="EMBL" id="AP019299">
    <property type="protein sequence ID" value="BBG98701.1"/>
    <property type="molecule type" value="Genomic_DNA"/>
</dbReference>
<dbReference type="Gene3D" id="3.30.530.20">
    <property type="match status" value="1"/>
</dbReference>
<evidence type="ECO:0000259" key="3">
    <source>
        <dbReference type="PROSITE" id="PS50848"/>
    </source>
</evidence>
<dbReference type="PANTHER" id="PTHR19308:SF13">
    <property type="entry name" value="OS02G0468400 PROTEIN"/>
    <property type="match status" value="1"/>
</dbReference>
<dbReference type="SUPFAM" id="SSF55961">
    <property type="entry name" value="Bet v1-like"/>
    <property type="match status" value="1"/>
</dbReference>
<dbReference type="PANTHER" id="PTHR19308">
    <property type="entry name" value="PHOSPHATIDYLCHOLINE TRANSFER PROTEIN"/>
    <property type="match status" value="1"/>
</dbReference>
<dbReference type="GO" id="GO:0005737">
    <property type="term" value="C:cytoplasm"/>
    <property type="evidence" value="ECO:0007669"/>
    <property type="project" value="UniProtKB-ARBA"/>
</dbReference>
<dbReference type="InterPro" id="IPR051213">
    <property type="entry name" value="START_lipid_transfer"/>
</dbReference>
<feature type="chain" id="PRO_5021496204" evidence="2">
    <location>
        <begin position="19"/>
        <end position="454"/>
    </location>
</feature>
<feature type="region of interest" description="Disordered" evidence="1">
    <location>
        <begin position="368"/>
        <end position="394"/>
    </location>
</feature>
<proteinExistence type="predicted"/>